<evidence type="ECO:0000259" key="1">
    <source>
        <dbReference type="Pfam" id="PF14491"/>
    </source>
</evidence>
<dbReference type="Proteomes" id="UP001151081">
    <property type="component" value="Unassembled WGS sequence"/>
</dbReference>
<reference evidence="2 3" key="1">
    <citation type="submission" date="2021-04" db="EMBL/GenBank/DDBJ databases">
        <title>Genome analysis of Polyangium sp.</title>
        <authorList>
            <person name="Li Y."/>
            <person name="Wang J."/>
        </authorList>
    </citation>
    <scope>NUCLEOTIDE SEQUENCE [LARGE SCALE GENOMIC DNA]</scope>
    <source>
        <strain evidence="2 3">SDU14</strain>
    </source>
</reference>
<gene>
    <name evidence="2" type="ORF">KEG57_38205</name>
</gene>
<evidence type="ECO:0000313" key="3">
    <source>
        <dbReference type="Proteomes" id="UP001151081"/>
    </source>
</evidence>
<name>A0A9X3X9V8_9BACT</name>
<dbReference type="RefSeq" id="WP_272421184.1">
    <property type="nucleotide sequence ID" value="NZ_JAGTJJ010000038.1"/>
</dbReference>
<dbReference type="AlphaFoldDB" id="A0A9X3X9V8"/>
<proteinExistence type="predicted"/>
<feature type="domain" description="DUF4435" evidence="1">
    <location>
        <begin position="29"/>
        <end position="231"/>
    </location>
</feature>
<comment type="caution">
    <text evidence="2">The sequence shown here is derived from an EMBL/GenBank/DDBJ whole genome shotgun (WGS) entry which is preliminary data.</text>
</comment>
<dbReference type="EMBL" id="JAGTJJ010000038">
    <property type="protein sequence ID" value="MDC3986372.1"/>
    <property type="molecule type" value="Genomic_DNA"/>
</dbReference>
<dbReference type="Pfam" id="PF14491">
    <property type="entry name" value="DUF4435"/>
    <property type="match status" value="1"/>
</dbReference>
<keyword evidence="3" id="KW-1185">Reference proteome</keyword>
<dbReference type="InterPro" id="IPR029492">
    <property type="entry name" value="DUF4435"/>
</dbReference>
<organism evidence="2 3">
    <name type="scientific">Polyangium jinanense</name>
    <dbReference type="NCBI Taxonomy" id="2829994"/>
    <lineage>
        <taxon>Bacteria</taxon>
        <taxon>Pseudomonadati</taxon>
        <taxon>Myxococcota</taxon>
        <taxon>Polyangia</taxon>
        <taxon>Polyangiales</taxon>
        <taxon>Polyangiaceae</taxon>
        <taxon>Polyangium</taxon>
    </lineage>
</organism>
<evidence type="ECO:0000313" key="2">
    <source>
        <dbReference type="EMBL" id="MDC3986372.1"/>
    </source>
</evidence>
<sequence>MKNAMLDAINGAHIANKIRMERSQHAGSFLVVEGVSDKRFFDWLIDKNKCKIVVAYGRDKALDAFHRLQVPSFDGVLFVIDADFDAIEGRKPPSISVIFTDTHDLETMLLASPAFEKVLLQVGSEEKVDKFRGQYGDLRACLLRCAKHLGYMLWLSRKDRLNLKFEELKFGKFVDEKTLLLDPAEMVKVVANHSQRPDLKNDVLLTRLAALYDDGHDPLHVCCGHHLTEILAFALRKAWGTNDAGAFDGPMVERMLVLAYDEGLFVTTQLYASIRAWESQHPPFIVLRALGTPA</sequence>
<protein>
    <submittedName>
        <fullName evidence="2">DUF4435 domain-containing protein</fullName>
    </submittedName>
</protein>
<accession>A0A9X3X9V8</accession>